<name>A0ABT5KW29_9BURK</name>
<gene>
    <name evidence="2" type="ORF">PRZ01_12405</name>
</gene>
<evidence type="ECO:0000259" key="1">
    <source>
        <dbReference type="Pfam" id="PF01863"/>
    </source>
</evidence>
<dbReference type="Pfam" id="PF01863">
    <property type="entry name" value="YgjP-like"/>
    <property type="match status" value="1"/>
</dbReference>
<dbReference type="CDD" id="cd07344">
    <property type="entry name" value="M48_yhfN_like"/>
    <property type="match status" value="1"/>
</dbReference>
<comment type="caution">
    <text evidence="2">The sequence shown here is derived from an EMBL/GenBank/DDBJ whole genome shotgun (WGS) entry which is preliminary data.</text>
</comment>
<dbReference type="PANTHER" id="PTHR30399">
    <property type="entry name" value="UNCHARACTERIZED PROTEIN YGJP"/>
    <property type="match status" value="1"/>
</dbReference>
<organism evidence="2 3">
    <name type="scientific">Roseateles koreensis</name>
    <dbReference type="NCBI Taxonomy" id="2987526"/>
    <lineage>
        <taxon>Bacteria</taxon>
        <taxon>Pseudomonadati</taxon>
        <taxon>Pseudomonadota</taxon>
        <taxon>Betaproteobacteria</taxon>
        <taxon>Burkholderiales</taxon>
        <taxon>Sphaerotilaceae</taxon>
        <taxon>Roseateles</taxon>
    </lineage>
</organism>
<dbReference type="PANTHER" id="PTHR30399:SF1">
    <property type="entry name" value="UTP PYROPHOSPHATASE"/>
    <property type="match status" value="1"/>
</dbReference>
<dbReference type="RefSeq" id="WP_273597107.1">
    <property type="nucleotide sequence ID" value="NZ_JAQQXS010000010.1"/>
</dbReference>
<reference evidence="2 3" key="1">
    <citation type="submission" date="2022-10" db="EMBL/GenBank/DDBJ databases">
        <title>paucibacter sp. hw8 Genome sequencing.</title>
        <authorList>
            <person name="Park S."/>
        </authorList>
    </citation>
    <scope>NUCLEOTIDE SEQUENCE [LARGE SCALE GENOMIC DNA]</scope>
    <source>
        <strain evidence="3">hw8</strain>
    </source>
</reference>
<feature type="domain" description="YgjP-like metallopeptidase" evidence="1">
    <location>
        <begin position="10"/>
        <end position="97"/>
    </location>
</feature>
<dbReference type="InterPro" id="IPR053136">
    <property type="entry name" value="UTP_pyrophosphatase-like"/>
</dbReference>
<evidence type="ECO:0000313" key="3">
    <source>
        <dbReference type="Proteomes" id="UP001219862"/>
    </source>
</evidence>
<dbReference type="EMBL" id="JAQQXS010000010">
    <property type="protein sequence ID" value="MDC8785992.1"/>
    <property type="molecule type" value="Genomic_DNA"/>
</dbReference>
<dbReference type="Gene3D" id="3.30.2010.10">
    <property type="entry name" value="Metalloproteases ('zincins'), catalytic domain"/>
    <property type="match status" value="1"/>
</dbReference>
<keyword evidence="3" id="KW-1185">Reference proteome</keyword>
<protein>
    <submittedName>
        <fullName evidence="2">DUF45 domain-containing protein</fullName>
    </submittedName>
</protein>
<accession>A0ABT5KW29</accession>
<dbReference type="Proteomes" id="UP001219862">
    <property type="component" value="Unassembled WGS sequence"/>
</dbReference>
<proteinExistence type="predicted"/>
<sequence length="119" mass="13541">MKSSLFPIQDLKRRTLGWATRLRVNPKVIRVQEMRKKWGSCSSAGTVTLANDLAEQDQRFQDYVIVHELLHLRLSTHGRVFKALMSAYVPGWQGMEQRRIRHTRPGTADVRAAKKAGGA</sequence>
<dbReference type="InterPro" id="IPR002725">
    <property type="entry name" value="YgjP-like_metallopeptidase"/>
</dbReference>
<evidence type="ECO:0000313" key="2">
    <source>
        <dbReference type="EMBL" id="MDC8785992.1"/>
    </source>
</evidence>